<sequence length="118" mass="13695">MIDRHVILSVPEAIRFFTDMLACWITERRTDAQSFRRRRLLVVSKLSASLVVIGYKVVFGLQLIAYMPPRDAHCVLLEFLYEGRSVVNVTICPYYCWNKPSFGVHIQFQNTVAPVFVR</sequence>
<comment type="caution">
    <text evidence="2">The sequence shown here is derived from an EMBL/GenBank/DDBJ whole genome shotgun (WGS) entry which is preliminary data.</text>
</comment>
<reference evidence="2 3" key="1">
    <citation type="submission" date="2023-08" db="EMBL/GenBank/DDBJ databases">
        <title>A Necator americanus chromosomal reference genome.</title>
        <authorList>
            <person name="Ilik V."/>
            <person name="Petrzelkova K.J."/>
            <person name="Pardy F."/>
            <person name="Fuh T."/>
            <person name="Niatou-Singa F.S."/>
            <person name="Gouil Q."/>
            <person name="Baker L."/>
            <person name="Ritchie M.E."/>
            <person name="Jex A.R."/>
            <person name="Gazzola D."/>
            <person name="Li H."/>
            <person name="Toshio Fujiwara R."/>
            <person name="Zhan B."/>
            <person name="Aroian R.V."/>
            <person name="Pafco B."/>
            <person name="Schwarz E.M."/>
        </authorList>
    </citation>
    <scope>NUCLEOTIDE SEQUENCE [LARGE SCALE GENOMIC DNA]</scope>
    <source>
        <strain evidence="2 3">Aroian</strain>
        <tissue evidence="2">Whole animal</tissue>
    </source>
</reference>
<evidence type="ECO:0000313" key="3">
    <source>
        <dbReference type="Proteomes" id="UP001303046"/>
    </source>
</evidence>
<proteinExistence type="predicted"/>
<gene>
    <name evidence="2" type="primary">Necator_chrIV.g13776</name>
    <name evidence="2" type="ORF">RB195_000484</name>
</gene>
<accession>A0ABR1D9Z8</accession>
<keyword evidence="1" id="KW-0812">Transmembrane</keyword>
<evidence type="ECO:0000313" key="2">
    <source>
        <dbReference type="EMBL" id="KAK6747305.1"/>
    </source>
</evidence>
<dbReference type="Proteomes" id="UP001303046">
    <property type="component" value="Unassembled WGS sequence"/>
</dbReference>
<evidence type="ECO:0000256" key="1">
    <source>
        <dbReference type="SAM" id="Phobius"/>
    </source>
</evidence>
<keyword evidence="3" id="KW-1185">Reference proteome</keyword>
<evidence type="ECO:0008006" key="4">
    <source>
        <dbReference type="Google" id="ProtNLM"/>
    </source>
</evidence>
<organism evidence="2 3">
    <name type="scientific">Necator americanus</name>
    <name type="common">Human hookworm</name>
    <dbReference type="NCBI Taxonomy" id="51031"/>
    <lineage>
        <taxon>Eukaryota</taxon>
        <taxon>Metazoa</taxon>
        <taxon>Ecdysozoa</taxon>
        <taxon>Nematoda</taxon>
        <taxon>Chromadorea</taxon>
        <taxon>Rhabditida</taxon>
        <taxon>Rhabditina</taxon>
        <taxon>Rhabditomorpha</taxon>
        <taxon>Strongyloidea</taxon>
        <taxon>Ancylostomatidae</taxon>
        <taxon>Bunostominae</taxon>
        <taxon>Necator</taxon>
    </lineage>
</organism>
<feature type="transmembrane region" description="Helical" evidence="1">
    <location>
        <begin position="46"/>
        <end position="67"/>
    </location>
</feature>
<protein>
    <recommendedName>
        <fullName evidence="4">G-protein coupled receptors family 1 profile domain-containing protein</fullName>
    </recommendedName>
</protein>
<dbReference type="EMBL" id="JAVFWL010000004">
    <property type="protein sequence ID" value="KAK6747305.1"/>
    <property type="molecule type" value="Genomic_DNA"/>
</dbReference>
<name>A0ABR1D9Z8_NECAM</name>
<keyword evidence="1" id="KW-0472">Membrane</keyword>
<keyword evidence="1" id="KW-1133">Transmembrane helix</keyword>